<reference evidence="2" key="1">
    <citation type="submission" date="2023-10" db="EMBL/GenBank/DDBJ databases">
        <authorList>
            <person name="Chen Y."/>
            <person name="Shah S."/>
            <person name="Dougan E. K."/>
            <person name="Thang M."/>
            <person name="Chan C."/>
        </authorList>
    </citation>
    <scope>NUCLEOTIDE SEQUENCE [LARGE SCALE GENOMIC DNA]</scope>
</reference>
<sequence length="121" mass="12577">MVHDRRLVPPVGEKPAVAAYVDGAAAIGEERGAVDRAINAIHRQLEADGLICKGVSPPGLDQKFTGLTFDSNSGRVSPSAARPWRPRLGLRAGRPGLLQRGPSAASAGTLQLGRPLAARAP</sequence>
<name>A0ABN9RA79_9DINO</name>
<dbReference type="EMBL" id="CAUYUJ010005713">
    <property type="protein sequence ID" value="CAK0814695.1"/>
    <property type="molecule type" value="Genomic_DNA"/>
</dbReference>
<evidence type="ECO:0000313" key="3">
    <source>
        <dbReference type="Proteomes" id="UP001189429"/>
    </source>
</evidence>
<feature type="region of interest" description="Disordered" evidence="1">
    <location>
        <begin position="68"/>
        <end position="121"/>
    </location>
</feature>
<keyword evidence="3" id="KW-1185">Reference proteome</keyword>
<gene>
    <name evidence="2" type="ORF">PCOR1329_LOCUS18222</name>
</gene>
<protein>
    <submittedName>
        <fullName evidence="2">Uncharacterized protein</fullName>
    </submittedName>
</protein>
<feature type="compositionally biased region" description="Low complexity" evidence="1">
    <location>
        <begin position="80"/>
        <end position="102"/>
    </location>
</feature>
<accession>A0ABN9RA79</accession>
<dbReference type="Proteomes" id="UP001189429">
    <property type="component" value="Unassembled WGS sequence"/>
</dbReference>
<evidence type="ECO:0000256" key="1">
    <source>
        <dbReference type="SAM" id="MobiDB-lite"/>
    </source>
</evidence>
<evidence type="ECO:0000313" key="2">
    <source>
        <dbReference type="EMBL" id="CAK0814695.1"/>
    </source>
</evidence>
<comment type="caution">
    <text evidence="2">The sequence shown here is derived from an EMBL/GenBank/DDBJ whole genome shotgun (WGS) entry which is preliminary data.</text>
</comment>
<organism evidence="2 3">
    <name type="scientific">Prorocentrum cordatum</name>
    <dbReference type="NCBI Taxonomy" id="2364126"/>
    <lineage>
        <taxon>Eukaryota</taxon>
        <taxon>Sar</taxon>
        <taxon>Alveolata</taxon>
        <taxon>Dinophyceae</taxon>
        <taxon>Prorocentrales</taxon>
        <taxon>Prorocentraceae</taxon>
        <taxon>Prorocentrum</taxon>
    </lineage>
</organism>
<proteinExistence type="predicted"/>